<dbReference type="InterPro" id="IPR029488">
    <property type="entry name" value="Hmw/CFAP97"/>
</dbReference>
<evidence type="ECO:0000256" key="2">
    <source>
        <dbReference type="SAM" id="MobiDB-lite"/>
    </source>
</evidence>
<feature type="compositionally biased region" description="Basic residues" evidence="2">
    <location>
        <begin position="250"/>
        <end position="260"/>
    </location>
</feature>
<feature type="compositionally biased region" description="Low complexity" evidence="2">
    <location>
        <begin position="138"/>
        <end position="148"/>
    </location>
</feature>
<feature type="compositionally biased region" description="Basic and acidic residues" evidence="2">
    <location>
        <begin position="1"/>
        <end position="15"/>
    </location>
</feature>
<sequence length="517" mass="58555">MDDRRLELDEYKGEVDFDFFDDDDPAGSDIPQKDDISSRKPPKSPNKSPSPVVVNENRKPSPVVVSKNNKQDKDDYSSSDDSYSSDSVTDTESEIDQNSHNNTGKNISSNGHSGKNEIPTHQQSVDRKKDTKERKNTRSVTSSSASESSESESETESLSRVSPLPVKSKKTDNDRINSDSDSYTSYTSSSSSASDLSDSETESKAVSAKSKNTATTSQSRSHDKGPKVKEEAWSNSTKKDMDRNSDKNKQKNMRLKKGRKPASDSESEITDVSPLSSAQNSPRRKKKNRKHRDHDERDQSGRDHKTEENLNQCENLDLNVLIDAVSELEKDKRIKANTRRVMFAPHERQSRENNYSYSKERAKLIEKENQRLLNEILHSVDNRDRPATRSQYAPVIRRMTPSAINRERQQRKIEAENLALLRRLQKAKPTRGMSKAEQDQQYKKTMLYGVPVSTLHSSRPKSRATTPWDELSNSSRMGSRTRSLNSLASASTITSAQSTHRSRPSSAKKKPEWNERW</sequence>
<evidence type="ECO:0008006" key="5">
    <source>
        <dbReference type="Google" id="ProtNLM"/>
    </source>
</evidence>
<comment type="caution">
    <text evidence="3">The sequence shown here is derived from an EMBL/GenBank/DDBJ whole genome shotgun (WGS) entry which is preliminary data.</text>
</comment>
<feature type="compositionally biased region" description="Polar residues" evidence="2">
    <location>
        <begin position="209"/>
        <end position="219"/>
    </location>
</feature>
<dbReference type="AlphaFoldDB" id="A0AAN8JD65"/>
<feature type="compositionally biased region" description="Polar residues" evidence="2">
    <location>
        <begin position="98"/>
        <end position="123"/>
    </location>
</feature>
<feature type="compositionally biased region" description="Basic and acidic residues" evidence="2">
    <location>
        <begin position="169"/>
        <end position="178"/>
    </location>
</feature>
<evidence type="ECO:0000313" key="4">
    <source>
        <dbReference type="Proteomes" id="UP001347796"/>
    </source>
</evidence>
<dbReference type="Proteomes" id="UP001347796">
    <property type="component" value="Unassembled WGS sequence"/>
</dbReference>
<dbReference type="PANTHER" id="PTHR23035:SF1">
    <property type="entry name" value="CILIA- AND FLAGELLA-ASSOCIATED PROTEIN 97"/>
    <property type="match status" value="1"/>
</dbReference>
<feature type="compositionally biased region" description="Acidic residues" evidence="2">
    <location>
        <begin position="16"/>
        <end position="26"/>
    </location>
</feature>
<proteinExistence type="inferred from homology"/>
<name>A0AAN8JD65_PATCE</name>
<dbReference type="GO" id="GO:0007283">
    <property type="term" value="P:spermatogenesis"/>
    <property type="evidence" value="ECO:0007669"/>
    <property type="project" value="TreeGrafter"/>
</dbReference>
<keyword evidence="4" id="KW-1185">Reference proteome</keyword>
<comment type="similarity">
    <text evidence="1">Belongs to the CFAP97 family.</text>
</comment>
<gene>
    <name evidence="3" type="ORF">SNE40_016391</name>
</gene>
<feature type="compositionally biased region" description="Basic and acidic residues" evidence="2">
    <location>
        <begin position="220"/>
        <end position="249"/>
    </location>
</feature>
<feature type="compositionally biased region" description="Low complexity" evidence="2">
    <location>
        <begin position="79"/>
        <end position="88"/>
    </location>
</feature>
<feature type="region of interest" description="Disordered" evidence="2">
    <location>
        <begin position="1"/>
        <end position="310"/>
    </location>
</feature>
<dbReference type="InterPro" id="IPR038791">
    <property type="entry name" value="Cfap97/Hemingway"/>
</dbReference>
<feature type="compositionally biased region" description="Polar residues" evidence="2">
    <location>
        <begin position="471"/>
        <end position="482"/>
    </location>
</feature>
<accession>A0AAN8JD65</accession>
<evidence type="ECO:0000313" key="3">
    <source>
        <dbReference type="EMBL" id="KAK6172805.1"/>
    </source>
</evidence>
<feature type="compositionally biased region" description="Low complexity" evidence="2">
    <location>
        <begin position="483"/>
        <end position="499"/>
    </location>
</feature>
<dbReference type="EMBL" id="JAZGQO010000011">
    <property type="protein sequence ID" value="KAK6172805.1"/>
    <property type="molecule type" value="Genomic_DNA"/>
</dbReference>
<dbReference type="Pfam" id="PF13879">
    <property type="entry name" value="Hmw_CFAP97"/>
    <property type="match status" value="1"/>
</dbReference>
<reference evidence="3 4" key="1">
    <citation type="submission" date="2024-01" db="EMBL/GenBank/DDBJ databases">
        <title>The genome of the rayed Mediterranean limpet Patella caerulea (Linnaeus, 1758).</title>
        <authorList>
            <person name="Anh-Thu Weber A."/>
            <person name="Halstead-Nussloch G."/>
        </authorList>
    </citation>
    <scope>NUCLEOTIDE SEQUENCE [LARGE SCALE GENOMIC DNA]</scope>
    <source>
        <strain evidence="3">AATW-2023a</strain>
        <tissue evidence="3">Whole specimen</tissue>
    </source>
</reference>
<feature type="compositionally biased region" description="Low complexity" evidence="2">
    <location>
        <begin position="45"/>
        <end position="55"/>
    </location>
</feature>
<feature type="compositionally biased region" description="Low complexity" evidence="2">
    <location>
        <begin position="179"/>
        <end position="196"/>
    </location>
</feature>
<feature type="region of interest" description="Disordered" evidence="2">
    <location>
        <begin position="453"/>
        <end position="517"/>
    </location>
</feature>
<feature type="compositionally biased region" description="Basic residues" evidence="2">
    <location>
        <begin position="282"/>
        <end position="292"/>
    </location>
</feature>
<feature type="compositionally biased region" description="Basic and acidic residues" evidence="2">
    <location>
        <begin position="124"/>
        <end position="136"/>
    </location>
</feature>
<evidence type="ECO:0000256" key="1">
    <source>
        <dbReference type="ARBA" id="ARBA00008315"/>
    </source>
</evidence>
<feature type="compositionally biased region" description="Basic and acidic residues" evidence="2">
    <location>
        <begin position="293"/>
        <end position="308"/>
    </location>
</feature>
<dbReference type="PANTHER" id="PTHR23035">
    <property type="entry name" value="CILIA- AND FLAGELLA-ASSOCIATED PROTEIN 97-RELATED"/>
    <property type="match status" value="1"/>
</dbReference>
<organism evidence="3 4">
    <name type="scientific">Patella caerulea</name>
    <name type="common">Rayed Mediterranean limpet</name>
    <dbReference type="NCBI Taxonomy" id="87958"/>
    <lineage>
        <taxon>Eukaryota</taxon>
        <taxon>Metazoa</taxon>
        <taxon>Spiralia</taxon>
        <taxon>Lophotrochozoa</taxon>
        <taxon>Mollusca</taxon>
        <taxon>Gastropoda</taxon>
        <taxon>Patellogastropoda</taxon>
        <taxon>Patelloidea</taxon>
        <taxon>Patellidae</taxon>
        <taxon>Patella</taxon>
    </lineage>
</organism>
<protein>
    <recommendedName>
        <fullName evidence="5">Cilia- and flagella-associated protein 97</fullName>
    </recommendedName>
</protein>